<dbReference type="Proteomes" id="UP000521994">
    <property type="component" value="Unassembled WGS sequence"/>
</dbReference>
<evidence type="ECO:0000313" key="2">
    <source>
        <dbReference type="EMBL" id="HAI8955924.1"/>
    </source>
</evidence>
<reference evidence="2" key="3">
    <citation type="submission" date="2020-04" db="EMBL/GenBank/DDBJ databases">
        <authorList>
            <consortium name="NCBI Pathogen Detection Project"/>
        </authorList>
    </citation>
    <scope>NUCLEOTIDE SEQUENCE</scope>
    <source>
        <strain evidence="2">TW14994</strain>
    </source>
</reference>
<dbReference type="AlphaFoldDB" id="A0A0F3SB09"/>
<dbReference type="RefSeq" id="WP_000938105.1">
    <property type="nucleotide sequence ID" value="NZ_BFKJ01000103.1"/>
</dbReference>
<gene>
    <name evidence="2" type="primary">nleF</name>
    <name evidence="1" type="ORF">BG944_002815</name>
    <name evidence="2" type="ORF">HKA49_000002</name>
</gene>
<dbReference type="InterPro" id="IPR038334">
    <property type="entry name" value="NleF_sf"/>
</dbReference>
<dbReference type="EMBL" id="DABFUC010000001">
    <property type="protein sequence ID" value="HAI8955924.1"/>
    <property type="molecule type" value="Genomic_DNA"/>
</dbReference>
<dbReference type="InterPro" id="IPR031829">
    <property type="entry name" value="NleF"/>
</dbReference>
<dbReference type="Gene3D" id="1.20.1260.90">
    <property type="match status" value="1"/>
</dbReference>
<protein>
    <submittedName>
        <fullName evidence="2">T3SS effector caspase inhibitor NleF</fullName>
    </submittedName>
</protein>
<reference evidence="1 3" key="2">
    <citation type="submission" date="2020-02" db="EMBL/GenBank/DDBJ databases">
        <authorList>
            <consortium name="PulseNet: The National Subtyping Network for Foodborne Disease Surveillance"/>
            <person name="Tarr C.L."/>
            <person name="Trees E."/>
            <person name="Katz L.S."/>
            <person name="Carleton-Romer H.A."/>
            <person name="Stroika S."/>
            <person name="Kucerova Z."/>
            <person name="Roache K.F."/>
            <person name="Sabol A.L."/>
            <person name="Besser J."/>
            <person name="Gerner-Smidt P."/>
        </authorList>
    </citation>
    <scope>NUCLEOTIDE SEQUENCE [LARGE SCALE GENOMIC DNA]</scope>
    <source>
        <strain evidence="1 3">2014C-3796</strain>
    </source>
</reference>
<accession>A0A0F3SB09</accession>
<sequence length="189" mass="21370">MLPTSGSSANLYSWMYVSGRGNPSTPESVSELNHNHFLTPELQDKLDAMISIYSNARNSNELEEIYQELSAFVSGLMDKRNSVFEVRNENTDEVVGALREGMTIDDRDGYIRELFFLYSLKVKIEESRQGKEDSKCKVYGLLCPHHSSELYGDLRAMKCLVEGCSDDFDPFDIIRVPDLTYNKGALQCG</sequence>
<comment type="caution">
    <text evidence="2">The sequence shown here is derived from an EMBL/GenBank/DDBJ whole genome shotgun (WGS) entry which is preliminary data.</text>
</comment>
<dbReference type="Proteomes" id="UP000842385">
    <property type="component" value="Unassembled WGS sequence"/>
</dbReference>
<proteinExistence type="predicted"/>
<evidence type="ECO:0000313" key="3">
    <source>
        <dbReference type="Proteomes" id="UP000521994"/>
    </source>
</evidence>
<dbReference type="Pfam" id="PF16809">
    <property type="entry name" value="NleF_casp_inhib"/>
    <property type="match status" value="1"/>
</dbReference>
<reference evidence="2 4" key="1">
    <citation type="journal article" date="2018" name="Genome Biol.">
        <title>SKESA: strategic k-mer extension for scrupulous assemblies.</title>
        <authorList>
            <person name="Souvorov A."/>
            <person name="Agarwala R."/>
            <person name="Lipman D.J."/>
        </authorList>
    </citation>
    <scope>NUCLEOTIDE SEQUENCE [LARGE SCALE GENOMIC DNA]</scope>
    <source>
        <strain evidence="2 4">TW14994</strain>
    </source>
</reference>
<organism evidence="2 4">
    <name type="scientific">Escherichia coli</name>
    <dbReference type="NCBI Taxonomy" id="562"/>
    <lineage>
        <taxon>Bacteria</taxon>
        <taxon>Pseudomonadati</taxon>
        <taxon>Pseudomonadota</taxon>
        <taxon>Gammaproteobacteria</taxon>
        <taxon>Enterobacterales</taxon>
        <taxon>Enterobacteriaceae</taxon>
        <taxon>Escherichia</taxon>
    </lineage>
</organism>
<evidence type="ECO:0000313" key="4">
    <source>
        <dbReference type="Proteomes" id="UP000842385"/>
    </source>
</evidence>
<name>A0A0F3SB09_ECOLX</name>
<evidence type="ECO:0000313" key="1">
    <source>
        <dbReference type="EMBL" id="EFI0213637.1"/>
    </source>
</evidence>
<dbReference type="EMBL" id="AASXRC010000013">
    <property type="protein sequence ID" value="EFI0213637.1"/>
    <property type="molecule type" value="Genomic_DNA"/>
</dbReference>